<keyword evidence="11" id="KW-0175">Coiled coil</keyword>
<protein>
    <recommendedName>
        <fullName evidence="3">Flagellar FliJ protein</fullName>
    </recommendedName>
</protein>
<dbReference type="PRINTS" id="PR01004">
    <property type="entry name" value="FLGFLIJ"/>
</dbReference>
<gene>
    <name evidence="12" type="primary">fliJ</name>
    <name evidence="12" type="ORF">QC825_03585</name>
</gene>
<keyword evidence="5" id="KW-1003">Cell membrane</keyword>
<dbReference type="Pfam" id="PF02050">
    <property type="entry name" value="FliJ"/>
    <property type="match status" value="1"/>
</dbReference>
<comment type="similarity">
    <text evidence="2">Belongs to the FliJ family.</text>
</comment>
<dbReference type="PANTHER" id="PTHR38786:SF1">
    <property type="entry name" value="FLAGELLAR FLIJ PROTEIN"/>
    <property type="match status" value="1"/>
</dbReference>
<evidence type="ECO:0000256" key="6">
    <source>
        <dbReference type="ARBA" id="ARBA00022500"/>
    </source>
</evidence>
<keyword evidence="8" id="KW-0653">Protein transport</keyword>
<comment type="caution">
    <text evidence="12">The sequence shown here is derived from an EMBL/GenBank/DDBJ whole genome shotgun (WGS) entry which is preliminary data.</text>
</comment>
<keyword evidence="7" id="KW-1005">Bacterial flagellum biogenesis</keyword>
<dbReference type="RefSeq" id="WP_251590380.1">
    <property type="nucleotide sequence ID" value="NZ_JAMLJI010000001.1"/>
</dbReference>
<comment type="subcellular location">
    <subcellularLocation>
        <location evidence="1">Cell membrane</location>
        <topology evidence="1">Peripheral membrane protein</topology>
        <orientation evidence="1">Cytoplasmic side</orientation>
    </subcellularLocation>
</comment>
<keyword evidence="9" id="KW-0472">Membrane</keyword>
<keyword evidence="12" id="KW-0282">Flagellum</keyword>
<reference evidence="12 13" key="1">
    <citation type="submission" date="2023-04" db="EMBL/GenBank/DDBJ databases">
        <title>A long-awaited taxogenomic arrangement of the family Halomonadaceae.</title>
        <authorList>
            <person name="De La Haba R."/>
            <person name="Chuvochina M."/>
            <person name="Wittouck S."/>
            <person name="Arahal D.R."/>
            <person name="Sanchez-Porro C."/>
            <person name="Hugenholtz P."/>
            <person name="Ventosa A."/>
        </authorList>
    </citation>
    <scope>NUCLEOTIDE SEQUENCE [LARGE SCALE GENOMIC DNA]</scope>
    <source>
        <strain evidence="12 13">DSM 22428</strain>
    </source>
</reference>
<keyword evidence="10" id="KW-1006">Bacterial flagellum protein export</keyword>
<dbReference type="InterPro" id="IPR053716">
    <property type="entry name" value="Flag_assembly_chemotaxis_eff"/>
</dbReference>
<name>A0ABU1GT10_9GAMM</name>
<dbReference type="InterPro" id="IPR012823">
    <property type="entry name" value="Flagell_FliJ"/>
</dbReference>
<evidence type="ECO:0000256" key="9">
    <source>
        <dbReference type="ARBA" id="ARBA00023136"/>
    </source>
</evidence>
<dbReference type="PANTHER" id="PTHR38786">
    <property type="entry name" value="FLAGELLAR FLIJ PROTEIN"/>
    <property type="match status" value="1"/>
</dbReference>
<sequence>MGSHSSALDTLIDLATNNRDSAAQHLGKLRQTKQSSQEQLDTLLQYRDEYRQKLDDAMKRGMSMNELQNYQRFIASLDQAIAQQENALKNCDQRVNQGVKHWQQQQQRLNSFDALATRRNEERELVAKKYEQRLSDEFASRAVSSFG</sequence>
<evidence type="ECO:0000256" key="4">
    <source>
        <dbReference type="ARBA" id="ARBA00022448"/>
    </source>
</evidence>
<keyword evidence="13" id="KW-1185">Reference proteome</keyword>
<feature type="coiled-coil region" evidence="11">
    <location>
        <begin position="40"/>
        <end position="94"/>
    </location>
</feature>
<dbReference type="PIRSF" id="PIRSF019404">
    <property type="entry name" value="FliJ"/>
    <property type="match status" value="1"/>
</dbReference>
<dbReference type="InterPro" id="IPR018006">
    <property type="entry name" value="Flag_FliJ_proteobac"/>
</dbReference>
<dbReference type="Gene3D" id="1.10.287.1700">
    <property type="match status" value="1"/>
</dbReference>
<evidence type="ECO:0000256" key="11">
    <source>
        <dbReference type="SAM" id="Coils"/>
    </source>
</evidence>
<organism evidence="12 13">
    <name type="scientific">Larsenimonas suaedae</name>
    <dbReference type="NCBI Taxonomy" id="1851019"/>
    <lineage>
        <taxon>Bacteria</taxon>
        <taxon>Pseudomonadati</taxon>
        <taxon>Pseudomonadota</taxon>
        <taxon>Gammaproteobacteria</taxon>
        <taxon>Oceanospirillales</taxon>
        <taxon>Halomonadaceae</taxon>
        <taxon>Larsenimonas</taxon>
    </lineage>
</organism>
<evidence type="ECO:0000313" key="13">
    <source>
        <dbReference type="Proteomes" id="UP001269375"/>
    </source>
</evidence>
<keyword evidence="6" id="KW-0145">Chemotaxis</keyword>
<dbReference type="NCBIfam" id="TIGR02473">
    <property type="entry name" value="flagell_FliJ"/>
    <property type="match status" value="1"/>
</dbReference>
<evidence type="ECO:0000256" key="7">
    <source>
        <dbReference type="ARBA" id="ARBA00022795"/>
    </source>
</evidence>
<evidence type="ECO:0000256" key="3">
    <source>
        <dbReference type="ARBA" id="ARBA00020392"/>
    </source>
</evidence>
<keyword evidence="4" id="KW-0813">Transport</keyword>
<dbReference type="EMBL" id="JARWAO010000002">
    <property type="protein sequence ID" value="MDR5895160.1"/>
    <property type="molecule type" value="Genomic_DNA"/>
</dbReference>
<evidence type="ECO:0000256" key="8">
    <source>
        <dbReference type="ARBA" id="ARBA00022927"/>
    </source>
</evidence>
<dbReference type="InterPro" id="IPR052570">
    <property type="entry name" value="FliJ"/>
</dbReference>
<keyword evidence="12" id="KW-0966">Cell projection</keyword>
<evidence type="ECO:0000256" key="5">
    <source>
        <dbReference type="ARBA" id="ARBA00022475"/>
    </source>
</evidence>
<proteinExistence type="inferred from homology"/>
<keyword evidence="12" id="KW-0969">Cilium</keyword>
<evidence type="ECO:0000256" key="1">
    <source>
        <dbReference type="ARBA" id="ARBA00004413"/>
    </source>
</evidence>
<evidence type="ECO:0000256" key="10">
    <source>
        <dbReference type="ARBA" id="ARBA00023225"/>
    </source>
</evidence>
<accession>A0ABU1GT10</accession>
<dbReference type="Proteomes" id="UP001269375">
    <property type="component" value="Unassembled WGS sequence"/>
</dbReference>
<evidence type="ECO:0000313" key="12">
    <source>
        <dbReference type="EMBL" id="MDR5895160.1"/>
    </source>
</evidence>
<evidence type="ECO:0000256" key="2">
    <source>
        <dbReference type="ARBA" id="ARBA00010004"/>
    </source>
</evidence>